<name>A0A9W4TAC2_9GLOM</name>
<protein>
    <recommendedName>
        <fullName evidence="9">Signal recognition particle subunit SRP68</fullName>
    </recommendedName>
</protein>
<sequence length="338" mass="38175">ESRSNGDVRKKHHLIKRLKKAAKCGVQLEKLCSRELNKVDTRTVFDAQAYSALMSGYFLFEKQSWQAALDKFAAARTIYEKLSTAGSSHQETLCQSAIDDIDPNIRYCAFKLKLGTDSSNIGVEDLVKITIGKNKSVGLDLLEAEVETVLAQTRQEKAATLTSISWRGRVVPLKNADLAICILRAREATTNLENASDTDTEEATKMELFDLLLEAYGDAERFAKNAVKEDAEAAAKLKSSKSEQISADLNFVYNYVAYNYLSRRIQRNLMLVNSLRLHIDNHERIEGDRFLGGKYQDIVKLYDNVLQSLSEINDLSVVQNDVNLSREIDAKLWYFKAW</sequence>
<gene>
    <name evidence="10" type="ORF">FWILDA_LOCUS18297</name>
</gene>
<dbReference type="GO" id="GO:0030942">
    <property type="term" value="F:endoplasmic reticulum signal peptide binding"/>
    <property type="evidence" value="ECO:0007669"/>
    <property type="project" value="InterPro"/>
</dbReference>
<reference evidence="10" key="1">
    <citation type="submission" date="2022-08" db="EMBL/GenBank/DDBJ databases">
        <authorList>
            <person name="Kallberg Y."/>
            <person name="Tangrot J."/>
            <person name="Rosling A."/>
        </authorList>
    </citation>
    <scope>NUCLEOTIDE SEQUENCE</scope>
    <source>
        <strain evidence="10">Wild A</strain>
    </source>
</reference>
<evidence type="ECO:0000256" key="2">
    <source>
        <dbReference type="ARBA" id="ARBA00004604"/>
    </source>
</evidence>
<dbReference type="OrthoDB" id="10255118at2759"/>
<dbReference type="InterPro" id="IPR026258">
    <property type="entry name" value="SRP68"/>
</dbReference>
<evidence type="ECO:0000256" key="4">
    <source>
        <dbReference type="ARBA" id="ARBA00022490"/>
    </source>
</evidence>
<feature type="non-terminal residue" evidence="10">
    <location>
        <position position="1"/>
    </location>
</feature>
<keyword evidence="4" id="KW-0963">Cytoplasm</keyword>
<keyword evidence="5" id="KW-0694">RNA-binding</keyword>
<dbReference type="PANTHER" id="PTHR12860:SF0">
    <property type="entry name" value="SIGNAL RECOGNITION PARTICLE SUBUNIT SRP68"/>
    <property type="match status" value="1"/>
</dbReference>
<evidence type="ECO:0000256" key="7">
    <source>
        <dbReference type="ARBA" id="ARBA00023242"/>
    </source>
</evidence>
<dbReference type="Gene3D" id="1.10.3450.40">
    <property type="entry name" value="Signal recognition particle, SRP68 subunit, RNA-binding domain"/>
    <property type="match status" value="1"/>
</dbReference>
<comment type="caution">
    <text evidence="10">The sequence shown here is derived from an EMBL/GenBank/DDBJ whole genome shotgun (WGS) entry which is preliminary data.</text>
</comment>
<dbReference type="GO" id="GO:0005786">
    <property type="term" value="C:signal recognition particle, endoplasmic reticulum targeting"/>
    <property type="evidence" value="ECO:0007669"/>
    <property type="project" value="UniProtKB-KW"/>
</dbReference>
<feature type="non-terminal residue" evidence="10">
    <location>
        <position position="338"/>
    </location>
</feature>
<dbReference type="GO" id="GO:0006614">
    <property type="term" value="P:SRP-dependent cotranslational protein targeting to membrane"/>
    <property type="evidence" value="ECO:0007669"/>
    <property type="project" value="InterPro"/>
</dbReference>
<evidence type="ECO:0000256" key="5">
    <source>
        <dbReference type="ARBA" id="ARBA00022884"/>
    </source>
</evidence>
<comment type="subcellular location">
    <subcellularLocation>
        <location evidence="1">Cytoplasm</location>
    </subcellularLocation>
    <subcellularLocation>
        <location evidence="2">Nucleus</location>
        <location evidence="2">Nucleolus</location>
    </subcellularLocation>
</comment>
<evidence type="ECO:0000313" key="11">
    <source>
        <dbReference type="Proteomes" id="UP001153678"/>
    </source>
</evidence>
<evidence type="ECO:0000256" key="8">
    <source>
        <dbReference type="ARBA" id="ARBA00023274"/>
    </source>
</evidence>
<evidence type="ECO:0000313" key="10">
    <source>
        <dbReference type="EMBL" id="CAI2197882.1"/>
    </source>
</evidence>
<keyword evidence="8" id="KW-0687">Ribonucleoprotein</keyword>
<dbReference type="PANTHER" id="PTHR12860">
    <property type="entry name" value="SIGNAL RECOGNITION PARTICLE 68 KDA PROTEIN"/>
    <property type="match status" value="1"/>
</dbReference>
<dbReference type="InterPro" id="IPR038253">
    <property type="entry name" value="SRP68_N_sf"/>
</dbReference>
<dbReference type="EMBL" id="CAMKVN010017276">
    <property type="protein sequence ID" value="CAI2197882.1"/>
    <property type="molecule type" value="Genomic_DNA"/>
</dbReference>
<dbReference type="AlphaFoldDB" id="A0A9W4TAC2"/>
<evidence type="ECO:0000256" key="6">
    <source>
        <dbReference type="ARBA" id="ARBA00023135"/>
    </source>
</evidence>
<dbReference type="GO" id="GO:0005047">
    <property type="term" value="F:signal recognition particle binding"/>
    <property type="evidence" value="ECO:0007669"/>
    <property type="project" value="InterPro"/>
</dbReference>
<keyword evidence="7" id="KW-0539">Nucleus</keyword>
<keyword evidence="11" id="KW-1185">Reference proteome</keyword>
<dbReference type="GO" id="GO:0005730">
    <property type="term" value="C:nucleolus"/>
    <property type="evidence" value="ECO:0007669"/>
    <property type="project" value="UniProtKB-SubCell"/>
</dbReference>
<keyword evidence="6" id="KW-0733">Signal recognition particle</keyword>
<organism evidence="10 11">
    <name type="scientific">Funneliformis geosporum</name>
    <dbReference type="NCBI Taxonomy" id="1117311"/>
    <lineage>
        <taxon>Eukaryota</taxon>
        <taxon>Fungi</taxon>
        <taxon>Fungi incertae sedis</taxon>
        <taxon>Mucoromycota</taxon>
        <taxon>Glomeromycotina</taxon>
        <taxon>Glomeromycetes</taxon>
        <taxon>Glomerales</taxon>
        <taxon>Glomeraceae</taxon>
        <taxon>Funneliformis</taxon>
    </lineage>
</organism>
<comment type="similarity">
    <text evidence="3">Belongs to the SRP68 family.</text>
</comment>
<dbReference type="Pfam" id="PF16969">
    <property type="entry name" value="SRP68"/>
    <property type="match status" value="1"/>
</dbReference>
<dbReference type="Proteomes" id="UP001153678">
    <property type="component" value="Unassembled WGS sequence"/>
</dbReference>
<proteinExistence type="inferred from homology"/>
<evidence type="ECO:0000256" key="1">
    <source>
        <dbReference type="ARBA" id="ARBA00004496"/>
    </source>
</evidence>
<evidence type="ECO:0000256" key="9">
    <source>
        <dbReference type="ARBA" id="ARBA00029498"/>
    </source>
</evidence>
<dbReference type="GO" id="GO:0008312">
    <property type="term" value="F:7S RNA binding"/>
    <property type="evidence" value="ECO:0007669"/>
    <property type="project" value="InterPro"/>
</dbReference>
<accession>A0A9W4TAC2</accession>
<evidence type="ECO:0000256" key="3">
    <source>
        <dbReference type="ARBA" id="ARBA00009352"/>
    </source>
</evidence>